<dbReference type="NCBIfam" id="TIGR00254">
    <property type="entry name" value="GGDEF"/>
    <property type="match status" value="1"/>
</dbReference>
<dbReference type="InterPro" id="IPR052155">
    <property type="entry name" value="Biofilm_reg_signaling"/>
</dbReference>
<dbReference type="PROSITE" id="PS50887">
    <property type="entry name" value="GGDEF"/>
    <property type="match status" value="1"/>
</dbReference>
<gene>
    <name evidence="2" type="ORF">ACFQ4H_19480</name>
</gene>
<keyword evidence="2" id="KW-0548">Nucleotidyltransferase</keyword>
<dbReference type="SUPFAM" id="SSF55073">
    <property type="entry name" value="Nucleotide cyclase"/>
    <property type="match status" value="1"/>
</dbReference>
<dbReference type="InterPro" id="IPR029787">
    <property type="entry name" value="Nucleotide_cyclase"/>
</dbReference>
<organism evidence="2 3">
    <name type="scientific">Micromonospora sonneratiae</name>
    <dbReference type="NCBI Taxonomy" id="1184706"/>
    <lineage>
        <taxon>Bacteria</taxon>
        <taxon>Bacillati</taxon>
        <taxon>Actinomycetota</taxon>
        <taxon>Actinomycetes</taxon>
        <taxon>Micromonosporales</taxon>
        <taxon>Micromonosporaceae</taxon>
        <taxon>Micromonospora</taxon>
    </lineage>
</organism>
<comment type="caution">
    <text evidence="2">The sequence shown here is derived from an EMBL/GenBank/DDBJ whole genome shotgun (WGS) entry which is preliminary data.</text>
</comment>
<dbReference type="GO" id="GO:0052621">
    <property type="term" value="F:diguanylate cyclase activity"/>
    <property type="evidence" value="ECO:0007669"/>
    <property type="project" value="UniProtKB-EC"/>
</dbReference>
<protein>
    <submittedName>
        <fullName evidence="2">Diguanylate cyclase domain-containing protein</fullName>
        <ecNumber evidence="2">2.7.7.65</ecNumber>
    </submittedName>
</protein>
<evidence type="ECO:0000313" key="3">
    <source>
        <dbReference type="Proteomes" id="UP001597260"/>
    </source>
</evidence>
<dbReference type="InterPro" id="IPR043128">
    <property type="entry name" value="Rev_trsase/Diguanyl_cyclase"/>
</dbReference>
<reference evidence="3" key="1">
    <citation type="journal article" date="2019" name="Int. J. Syst. Evol. Microbiol.">
        <title>The Global Catalogue of Microorganisms (GCM) 10K type strain sequencing project: providing services to taxonomists for standard genome sequencing and annotation.</title>
        <authorList>
            <consortium name="The Broad Institute Genomics Platform"/>
            <consortium name="The Broad Institute Genome Sequencing Center for Infectious Disease"/>
            <person name="Wu L."/>
            <person name="Ma J."/>
        </authorList>
    </citation>
    <scope>NUCLEOTIDE SEQUENCE [LARGE SCALE GENOMIC DNA]</scope>
    <source>
        <strain evidence="3">JCM 31037</strain>
    </source>
</reference>
<dbReference type="RefSeq" id="WP_377572425.1">
    <property type="nucleotide sequence ID" value="NZ_JBHTMP010000029.1"/>
</dbReference>
<dbReference type="Gene3D" id="3.30.70.270">
    <property type="match status" value="1"/>
</dbReference>
<keyword evidence="3" id="KW-1185">Reference proteome</keyword>
<proteinExistence type="predicted"/>
<sequence length="245" mass="26827">MSQTANSLLTAAGGLLAGLAVAGLWALRLWTLLTRARTRLRKLDRVVLNAHGLVETLRAERDRYHRQATEDDTTGLPNRRAAVEWLTRTVKTHGEVGVIVLDLVRFKLINDRLGHRAGNTLLSQVAKRLRGLGKSDVFAARLSGDEFALIVQGGLARTTAVANRAWSEISQVPFALDGRQIDIMASVGYTTTDQAGRNPESLLHHADIAMYWAKANGGVVHGYAEHMGHSPVSGRPRDWPPLHGR</sequence>
<dbReference type="PANTHER" id="PTHR44757">
    <property type="entry name" value="DIGUANYLATE CYCLASE DGCP"/>
    <property type="match status" value="1"/>
</dbReference>
<dbReference type="InterPro" id="IPR000160">
    <property type="entry name" value="GGDEF_dom"/>
</dbReference>
<dbReference type="Pfam" id="PF00990">
    <property type="entry name" value="GGDEF"/>
    <property type="match status" value="1"/>
</dbReference>
<dbReference type="CDD" id="cd01949">
    <property type="entry name" value="GGDEF"/>
    <property type="match status" value="1"/>
</dbReference>
<dbReference type="SMART" id="SM00267">
    <property type="entry name" value="GGDEF"/>
    <property type="match status" value="1"/>
</dbReference>
<feature type="domain" description="GGDEF" evidence="1">
    <location>
        <begin position="94"/>
        <end position="226"/>
    </location>
</feature>
<dbReference type="Proteomes" id="UP001597260">
    <property type="component" value="Unassembled WGS sequence"/>
</dbReference>
<evidence type="ECO:0000259" key="1">
    <source>
        <dbReference type="PROSITE" id="PS50887"/>
    </source>
</evidence>
<dbReference type="PANTHER" id="PTHR44757:SF2">
    <property type="entry name" value="BIOFILM ARCHITECTURE MAINTENANCE PROTEIN MBAA"/>
    <property type="match status" value="1"/>
</dbReference>
<dbReference type="EMBL" id="JBHTMP010000029">
    <property type="protein sequence ID" value="MFD1323273.1"/>
    <property type="molecule type" value="Genomic_DNA"/>
</dbReference>
<dbReference type="EC" id="2.7.7.65" evidence="2"/>
<name>A0ABW3YJQ0_9ACTN</name>
<accession>A0ABW3YJQ0</accession>
<evidence type="ECO:0000313" key="2">
    <source>
        <dbReference type="EMBL" id="MFD1323273.1"/>
    </source>
</evidence>
<keyword evidence="2" id="KW-0808">Transferase</keyword>